<protein>
    <submittedName>
        <fullName evidence="2">Uncharacterized protein</fullName>
    </submittedName>
</protein>
<dbReference type="RefSeq" id="WP_199035192.1">
    <property type="nucleotide sequence ID" value="NZ_JAELXS010000001.1"/>
</dbReference>
<evidence type="ECO:0000256" key="1">
    <source>
        <dbReference type="SAM" id="SignalP"/>
    </source>
</evidence>
<dbReference type="EMBL" id="JAELXS010000001">
    <property type="protein sequence ID" value="MBJ6120690.1"/>
    <property type="molecule type" value="Genomic_DNA"/>
</dbReference>
<keyword evidence="1" id="KW-0732">Signal</keyword>
<sequence>MRGIGTMGVAMAGMAASPASAQFFLQSFDYAGLPVQGAEPGMVQPLPGATPEEVRAGLTWTMRSALNVAALQCQFEPTLLTVGNYNAVLLDHKDELKTTWDTLNKYFERTTKTKRDGQNALDQFGTRTYSSFATVASQYGFCRTAHSIGRDALFAPRGELGNVAQSRMRELRNSLKPYGEQRFPRYIGYGYMPVPRLDVTCWNKKAEWQVKKCGVYSWPPAGVPSASAVAAQPASSAVAVQ</sequence>
<comment type="caution">
    <text evidence="2">The sequence shown here is derived from an EMBL/GenBank/DDBJ whole genome shotgun (WGS) entry which is preliminary data.</text>
</comment>
<organism evidence="2 3">
    <name type="scientific">Sphingomonas mollis</name>
    <dbReference type="NCBI Taxonomy" id="2795726"/>
    <lineage>
        <taxon>Bacteria</taxon>
        <taxon>Pseudomonadati</taxon>
        <taxon>Pseudomonadota</taxon>
        <taxon>Alphaproteobacteria</taxon>
        <taxon>Sphingomonadales</taxon>
        <taxon>Sphingomonadaceae</taxon>
        <taxon>Sphingomonas</taxon>
    </lineage>
</organism>
<reference evidence="3" key="1">
    <citation type="submission" date="2020-12" db="EMBL/GenBank/DDBJ databases">
        <title>Hymenobacter sp.</title>
        <authorList>
            <person name="Kim M.K."/>
        </authorList>
    </citation>
    <scope>NUCLEOTIDE SEQUENCE [LARGE SCALE GENOMIC DNA]</scope>
    <source>
        <strain evidence="3">BT553</strain>
    </source>
</reference>
<gene>
    <name evidence="2" type="ORF">JAO74_02665</name>
</gene>
<accession>A0ABS0XLK0</accession>
<feature type="chain" id="PRO_5047131683" evidence="1">
    <location>
        <begin position="22"/>
        <end position="241"/>
    </location>
</feature>
<evidence type="ECO:0000313" key="3">
    <source>
        <dbReference type="Proteomes" id="UP000640426"/>
    </source>
</evidence>
<evidence type="ECO:0000313" key="2">
    <source>
        <dbReference type="EMBL" id="MBJ6120690.1"/>
    </source>
</evidence>
<proteinExistence type="predicted"/>
<name>A0ABS0XLK0_9SPHN</name>
<dbReference type="Proteomes" id="UP000640426">
    <property type="component" value="Unassembled WGS sequence"/>
</dbReference>
<feature type="signal peptide" evidence="1">
    <location>
        <begin position="1"/>
        <end position="21"/>
    </location>
</feature>
<keyword evidence="3" id="KW-1185">Reference proteome</keyword>